<dbReference type="Proteomes" id="UP000594638">
    <property type="component" value="Unassembled WGS sequence"/>
</dbReference>
<organism evidence="2 3">
    <name type="scientific">Olea europaea subsp. europaea</name>
    <dbReference type="NCBI Taxonomy" id="158383"/>
    <lineage>
        <taxon>Eukaryota</taxon>
        <taxon>Viridiplantae</taxon>
        <taxon>Streptophyta</taxon>
        <taxon>Embryophyta</taxon>
        <taxon>Tracheophyta</taxon>
        <taxon>Spermatophyta</taxon>
        <taxon>Magnoliopsida</taxon>
        <taxon>eudicotyledons</taxon>
        <taxon>Gunneridae</taxon>
        <taxon>Pentapetalae</taxon>
        <taxon>asterids</taxon>
        <taxon>lamiids</taxon>
        <taxon>Lamiales</taxon>
        <taxon>Oleaceae</taxon>
        <taxon>Oleeae</taxon>
        <taxon>Olea</taxon>
    </lineage>
</organism>
<dbReference type="Gramene" id="OE9A117495T1">
    <property type="protein sequence ID" value="OE9A117495C1"/>
    <property type="gene ID" value="OE9A117495"/>
</dbReference>
<accession>A0A8S0TTE5</accession>
<keyword evidence="3" id="KW-1185">Reference proteome</keyword>
<feature type="region of interest" description="Disordered" evidence="1">
    <location>
        <begin position="205"/>
        <end position="232"/>
    </location>
</feature>
<comment type="caution">
    <text evidence="2">The sequence shown here is derived from an EMBL/GenBank/DDBJ whole genome shotgun (WGS) entry which is preliminary data.</text>
</comment>
<evidence type="ECO:0000256" key="1">
    <source>
        <dbReference type="SAM" id="MobiDB-lite"/>
    </source>
</evidence>
<dbReference type="EMBL" id="CACTIH010007314">
    <property type="protein sequence ID" value="CAA3009220.1"/>
    <property type="molecule type" value="Genomic_DNA"/>
</dbReference>
<feature type="compositionally biased region" description="Basic and acidic residues" evidence="1">
    <location>
        <begin position="205"/>
        <end position="214"/>
    </location>
</feature>
<name>A0A8S0TTE5_OLEEU</name>
<protein>
    <submittedName>
        <fullName evidence="2">Uncharacterized protein</fullName>
    </submittedName>
</protein>
<dbReference type="PANTHER" id="PTHR38932:SF1">
    <property type="entry name" value="DUF4005 DOMAIN-CONTAINING PROTEIN"/>
    <property type="match status" value="1"/>
</dbReference>
<feature type="region of interest" description="Disordered" evidence="1">
    <location>
        <begin position="102"/>
        <end position="127"/>
    </location>
</feature>
<sequence>MRSNRVVLTSNCVPFQHPGDTITQGQIYKTTVGNNQSNTVTCLLQCGGDLTGKLCNEPSAARIQPFGVKVRVETNEENQYAYEKSSLQSLKGFQWLSLDDSSSLDESPQSPVRIPGSYVPKSKDNKKTVLEEKPVNVRASSIPRPRAVLSSPDNDEINRSKMTTRRELLSGQKNHNLCQNRHTQCKVIPRYAASFTSSIVGNKEAVERKNDYRAKGTSPSAGPQRRKTMKSK</sequence>
<gene>
    <name evidence="2" type="ORF">OLEA9_A117495</name>
</gene>
<dbReference type="OrthoDB" id="1867172at2759"/>
<dbReference type="PANTHER" id="PTHR38932">
    <property type="entry name" value="BNAC03G64660D PROTEIN"/>
    <property type="match status" value="1"/>
</dbReference>
<proteinExistence type="predicted"/>
<dbReference type="AlphaFoldDB" id="A0A8S0TTE5"/>
<evidence type="ECO:0000313" key="3">
    <source>
        <dbReference type="Proteomes" id="UP000594638"/>
    </source>
</evidence>
<evidence type="ECO:0000313" key="2">
    <source>
        <dbReference type="EMBL" id="CAA3009220.1"/>
    </source>
</evidence>
<reference evidence="2 3" key="1">
    <citation type="submission" date="2019-12" db="EMBL/GenBank/DDBJ databases">
        <authorList>
            <person name="Alioto T."/>
            <person name="Alioto T."/>
            <person name="Gomez Garrido J."/>
        </authorList>
    </citation>
    <scope>NUCLEOTIDE SEQUENCE [LARGE SCALE GENOMIC DNA]</scope>
</reference>